<dbReference type="AlphaFoldDB" id="A0A915I6G8"/>
<evidence type="ECO:0000313" key="1">
    <source>
        <dbReference type="Proteomes" id="UP000887565"/>
    </source>
</evidence>
<organism evidence="1 2">
    <name type="scientific">Romanomermis culicivorax</name>
    <name type="common">Nematode worm</name>
    <dbReference type="NCBI Taxonomy" id="13658"/>
    <lineage>
        <taxon>Eukaryota</taxon>
        <taxon>Metazoa</taxon>
        <taxon>Ecdysozoa</taxon>
        <taxon>Nematoda</taxon>
        <taxon>Enoplea</taxon>
        <taxon>Dorylaimia</taxon>
        <taxon>Mermithida</taxon>
        <taxon>Mermithoidea</taxon>
        <taxon>Mermithidae</taxon>
        <taxon>Romanomermis</taxon>
    </lineage>
</organism>
<name>A0A915I6G8_ROMCU</name>
<protein>
    <submittedName>
        <fullName evidence="2">Uncharacterized protein</fullName>
    </submittedName>
</protein>
<sequence length="117" mass="13018">ASYSRLEIYNTNQDCAQIVGVSYTALGSCNTLTVGAGCQFRLNQNFWTGVSRRLCNSLPFNQQNLCSNVLDDTCRKLNVQGQSLSDSMWAGLFDLELQSGSLGKKIEEKYYQDQLGD</sequence>
<accession>A0A915I6G8</accession>
<reference evidence="2" key="1">
    <citation type="submission" date="2022-11" db="UniProtKB">
        <authorList>
            <consortium name="WormBaseParasite"/>
        </authorList>
    </citation>
    <scope>IDENTIFICATION</scope>
</reference>
<keyword evidence="1" id="KW-1185">Reference proteome</keyword>
<dbReference type="Proteomes" id="UP000887565">
    <property type="component" value="Unplaced"/>
</dbReference>
<proteinExistence type="predicted"/>
<evidence type="ECO:0000313" key="2">
    <source>
        <dbReference type="WBParaSite" id="nRc.2.0.1.t09734-RA"/>
    </source>
</evidence>
<dbReference type="WBParaSite" id="nRc.2.0.1.t09734-RA">
    <property type="protein sequence ID" value="nRc.2.0.1.t09734-RA"/>
    <property type="gene ID" value="nRc.2.0.1.g09734"/>
</dbReference>